<organism evidence="1 2">
    <name type="scientific">Cyclotella atomus</name>
    <dbReference type="NCBI Taxonomy" id="382360"/>
    <lineage>
        <taxon>Eukaryota</taxon>
        <taxon>Sar</taxon>
        <taxon>Stramenopiles</taxon>
        <taxon>Ochrophyta</taxon>
        <taxon>Bacillariophyta</taxon>
        <taxon>Coscinodiscophyceae</taxon>
        <taxon>Thalassiosirophycidae</taxon>
        <taxon>Stephanodiscales</taxon>
        <taxon>Stephanodiscaceae</taxon>
        <taxon>Cyclotella</taxon>
    </lineage>
</organism>
<keyword evidence="2" id="KW-1185">Reference proteome</keyword>
<dbReference type="EMBL" id="JALLPJ020000690">
    <property type="protein sequence ID" value="KAL3785506.1"/>
    <property type="molecule type" value="Genomic_DNA"/>
</dbReference>
<reference evidence="1 2" key="1">
    <citation type="submission" date="2024-10" db="EMBL/GenBank/DDBJ databases">
        <title>Updated reference genomes for cyclostephanoid diatoms.</title>
        <authorList>
            <person name="Roberts W.R."/>
            <person name="Alverson A.J."/>
        </authorList>
    </citation>
    <scope>NUCLEOTIDE SEQUENCE [LARGE SCALE GENOMIC DNA]</scope>
    <source>
        <strain evidence="1 2">AJA010-31</strain>
    </source>
</reference>
<accession>A0ABD3PE23</accession>
<evidence type="ECO:0008006" key="3">
    <source>
        <dbReference type="Google" id="ProtNLM"/>
    </source>
</evidence>
<evidence type="ECO:0000313" key="2">
    <source>
        <dbReference type="Proteomes" id="UP001530400"/>
    </source>
</evidence>
<gene>
    <name evidence="1" type="ORF">ACHAWO_002067</name>
</gene>
<dbReference type="AlphaFoldDB" id="A0ABD3PE23"/>
<evidence type="ECO:0000313" key="1">
    <source>
        <dbReference type="EMBL" id="KAL3785506.1"/>
    </source>
</evidence>
<proteinExistence type="predicted"/>
<protein>
    <recommendedName>
        <fullName evidence="3">Exocyst complex component Sec6</fullName>
    </recommendedName>
</protein>
<comment type="caution">
    <text evidence="1">The sequence shown here is derived from an EMBL/GenBank/DDBJ whole genome shotgun (WGS) entry which is preliminary data.</text>
</comment>
<sequence length="406" mass="46295">MTGNNSSGSDGTFMQLIQHLEHLIADIPTEELTLALVDSNEDQLKSWYNAMMDVLKRCEMMLAGPFMSLLSSHLSADSSLEAAAKLVDQVQTALACCFELMSDHSEAVEPTLHDRVKKVFTSSTGATQEEYESIVHNEAKMDRARGRLCRLGIYPRNHLEDSIRKMIHDLATFCEAHHEESVFRLIQDHFRRRITMEGTEVPFPCRTPKQIVVRLEQMRLAGVVPSERETRALTLEDVEGLKQWFFAMEDVVAEFDMLTKLLRLKFEQKYESGPLEKIDELITAIREIVAPNAVWASIHQDAIYPQMMDSVSRVLHTIPEDGSDVTVETYEYDRMIGDENVVQTGLVNLLNDSLASQRRLRGALKAVSQMIAEFHRNHVDLRPSQRRRVEPQADGRVNINVYAMYD</sequence>
<name>A0ABD3PE23_9STRA</name>
<dbReference type="Proteomes" id="UP001530400">
    <property type="component" value="Unassembled WGS sequence"/>
</dbReference>